<protein>
    <recommendedName>
        <fullName evidence="2">Non-reducing end beta-L-arabinofuranosidase-like GH127 C-terminal domain-containing protein</fullName>
    </recommendedName>
</protein>
<name>A0A8J3K0Q5_9ACTN</name>
<evidence type="ECO:0000313" key="3">
    <source>
        <dbReference type="EMBL" id="GIF90337.1"/>
    </source>
</evidence>
<dbReference type="EMBL" id="BONG01000022">
    <property type="protein sequence ID" value="GIF90337.1"/>
    <property type="molecule type" value="Genomic_DNA"/>
</dbReference>
<organism evidence="3 4">
    <name type="scientific">Catellatospora chokoriensis</name>
    <dbReference type="NCBI Taxonomy" id="310353"/>
    <lineage>
        <taxon>Bacteria</taxon>
        <taxon>Bacillati</taxon>
        <taxon>Actinomycetota</taxon>
        <taxon>Actinomycetes</taxon>
        <taxon>Micromonosporales</taxon>
        <taxon>Micromonosporaceae</taxon>
        <taxon>Catellatospora</taxon>
    </lineage>
</organism>
<dbReference type="RefSeq" id="WP_191842849.1">
    <property type="nucleotide sequence ID" value="NZ_BAAALB010000028.1"/>
</dbReference>
<dbReference type="AlphaFoldDB" id="A0A8J3K0Q5"/>
<keyword evidence="4" id="KW-1185">Reference proteome</keyword>
<accession>A0A8J3K0Q5</accession>
<reference evidence="3 4" key="1">
    <citation type="submission" date="2021-01" db="EMBL/GenBank/DDBJ databases">
        <title>Whole genome shotgun sequence of Catellatospora chokoriensis NBRC 107358.</title>
        <authorList>
            <person name="Komaki H."/>
            <person name="Tamura T."/>
        </authorList>
    </citation>
    <scope>NUCLEOTIDE SEQUENCE [LARGE SCALE GENOMIC DNA]</scope>
    <source>
        <strain evidence="3 4">NBRC 107358</strain>
    </source>
</reference>
<dbReference type="Pfam" id="PF20737">
    <property type="entry name" value="Glyco_hydro127C"/>
    <property type="match status" value="1"/>
</dbReference>
<sequence>MSTSARTSALRAVPASPLAGTQHRPLPIPAVRLVGGPLTAWQQRNDAADGLYGPDTATELGDERTVTAIPLSTWGNRAPGPMRVWPPRAPRWGLQ</sequence>
<feature type="region of interest" description="Disordered" evidence="1">
    <location>
        <begin position="1"/>
        <end position="23"/>
    </location>
</feature>
<evidence type="ECO:0000259" key="2">
    <source>
        <dbReference type="Pfam" id="PF20737"/>
    </source>
</evidence>
<dbReference type="InterPro" id="IPR049049">
    <property type="entry name" value="Beta-AFase-like_GH127_C"/>
</dbReference>
<proteinExistence type="predicted"/>
<feature type="domain" description="Non-reducing end beta-L-arabinofuranosidase-like GH127 C-terminal" evidence="2">
    <location>
        <begin position="63"/>
        <end position="86"/>
    </location>
</feature>
<gene>
    <name evidence="3" type="ORF">Cch02nite_37810</name>
</gene>
<evidence type="ECO:0000313" key="4">
    <source>
        <dbReference type="Proteomes" id="UP000619293"/>
    </source>
</evidence>
<dbReference type="Proteomes" id="UP000619293">
    <property type="component" value="Unassembled WGS sequence"/>
</dbReference>
<evidence type="ECO:0000256" key="1">
    <source>
        <dbReference type="SAM" id="MobiDB-lite"/>
    </source>
</evidence>
<comment type="caution">
    <text evidence="3">The sequence shown here is derived from an EMBL/GenBank/DDBJ whole genome shotgun (WGS) entry which is preliminary data.</text>
</comment>